<feature type="transmembrane region" description="Helical" evidence="6">
    <location>
        <begin position="500"/>
        <end position="521"/>
    </location>
</feature>
<dbReference type="Ensembl" id="ENSCJAT00000022854.5">
    <property type="protein sequence ID" value="ENSCJAP00000021619.4"/>
    <property type="gene ID" value="ENSCJAG00000011748.6"/>
</dbReference>
<dbReference type="NCBIfam" id="TIGR00797">
    <property type="entry name" value="matE"/>
    <property type="match status" value="1"/>
</dbReference>
<evidence type="ECO:0000256" key="6">
    <source>
        <dbReference type="RuleBase" id="RU004914"/>
    </source>
</evidence>
<dbReference type="GO" id="GO:0015101">
    <property type="term" value="F:organic cation transmembrane transporter activity"/>
    <property type="evidence" value="ECO:0007669"/>
    <property type="project" value="Ensembl"/>
</dbReference>
<evidence type="ECO:0000256" key="7">
    <source>
        <dbReference type="SAM" id="MobiDB-lite"/>
    </source>
</evidence>
<keyword evidence="4 6" id="KW-1133">Transmembrane helix</keyword>
<reference evidence="8" key="2">
    <citation type="submission" date="2025-08" db="UniProtKB">
        <authorList>
            <consortium name="Ensembl"/>
        </authorList>
    </citation>
    <scope>IDENTIFICATION</scope>
</reference>
<feature type="transmembrane region" description="Helical" evidence="6">
    <location>
        <begin position="340"/>
        <end position="360"/>
    </location>
</feature>
<dbReference type="InterPro" id="IPR002528">
    <property type="entry name" value="MATE_fam"/>
</dbReference>
<accession>F6S6S7</accession>
<dbReference type="GO" id="GO:0005886">
    <property type="term" value="C:plasma membrane"/>
    <property type="evidence" value="ECO:0007669"/>
    <property type="project" value="Ensembl"/>
</dbReference>
<dbReference type="Proteomes" id="UP000008225">
    <property type="component" value="Chromosome 5"/>
</dbReference>
<evidence type="ECO:0000313" key="9">
    <source>
        <dbReference type="Proteomes" id="UP000008225"/>
    </source>
</evidence>
<feature type="transmembrane region" description="Helical" evidence="6">
    <location>
        <begin position="672"/>
        <end position="692"/>
    </location>
</feature>
<feature type="transmembrane region" description="Helical" evidence="6">
    <location>
        <begin position="459"/>
        <end position="480"/>
    </location>
</feature>
<dbReference type="GO" id="GO:1990961">
    <property type="term" value="P:xenobiotic detoxification by transmembrane export across the plasma membrane"/>
    <property type="evidence" value="ECO:0007669"/>
    <property type="project" value="InterPro"/>
</dbReference>
<feature type="transmembrane region" description="Helical" evidence="6">
    <location>
        <begin position="560"/>
        <end position="579"/>
    </location>
</feature>
<gene>
    <name evidence="8" type="primary">SLC47A2</name>
</gene>
<organism evidence="8 9">
    <name type="scientific">Callithrix jacchus</name>
    <name type="common">White-tufted-ear marmoset</name>
    <name type="synonym">Simia Jacchus</name>
    <dbReference type="NCBI Taxonomy" id="9483"/>
    <lineage>
        <taxon>Eukaryota</taxon>
        <taxon>Metazoa</taxon>
        <taxon>Chordata</taxon>
        <taxon>Craniata</taxon>
        <taxon>Vertebrata</taxon>
        <taxon>Euteleostomi</taxon>
        <taxon>Mammalia</taxon>
        <taxon>Eutheria</taxon>
        <taxon>Euarchontoglires</taxon>
        <taxon>Primates</taxon>
        <taxon>Haplorrhini</taxon>
        <taxon>Platyrrhini</taxon>
        <taxon>Cebidae</taxon>
        <taxon>Callitrichinae</taxon>
        <taxon>Callithrix</taxon>
        <taxon>Callithrix</taxon>
    </lineage>
</organism>
<dbReference type="OMA" id="EFWILLK"/>
<dbReference type="GO" id="GO:0140968">
    <property type="term" value="F:polyspecific organic cation:proton antiporter activity"/>
    <property type="evidence" value="ECO:0007669"/>
    <property type="project" value="Ensembl"/>
</dbReference>
<evidence type="ECO:0000256" key="5">
    <source>
        <dbReference type="ARBA" id="ARBA00023136"/>
    </source>
</evidence>
<feature type="transmembrane region" description="Helical" evidence="6">
    <location>
        <begin position="381"/>
        <end position="400"/>
    </location>
</feature>
<feature type="transmembrane region" description="Helical" evidence="6">
    <location>
        <begin position="176"/>
        <end position="193"/>
    </location>
</feature>
<dbReference type="GeneTree" id="ENSGT00940000163062"/>
<proteinExistence type="inferred from homology"/>
<feature type="transmembrane region" description="Helical" evidence="6">
    <location>
        <begin position="65"/>
        <end position="86"/>
    </location>
</feature>
<keyword evidence="3 6" id="KW-0812">Transmembrane</keyword>
<feature type="transmembrane region" description="Helical" evidence="6">
    <location>
        <begin position="93"/>
        <end position="114"/>
    </location>
</feature>
<feature type="transmembrane region" description="Helical" evidence="6">
    <location>
        <begin position="533"/>
        <end position="554"/>
    </location>
</feature>
<evidence type="ECO:0000256" key="2">
    <source>
        <dbReference type="ARBA" id="ARBA00010199"/>
    </source>
</evidence>
<comment type="similarity">
    <text evidence="2 6">Belongs to the multi antimicrobial extrusion (MATE) (TC 2.A.66.1) family.</text>
</comment>
<dbReference type="Bgee" id="ENSCJAG00000011748">
    <property type="expression patterns" value="Expressed in kidney and 6 other cell types or tissues"/>
</dbReference>
<reference evidence="8" key="1">
    <citation type="submission" date="2009-03" db="EMBL/GenBank/DDBJ databases">
        <authorList>
            <person name="Warren W."/>
            <person name="Ye L."/>
            <person name="Minx P."/>
            <person name="Worley K."/>
            <person name="Gibbs R."/>
            <person name="Wilson R.K."/>
        </authorList>
    </citation>
    <scope>NUCLEOTIDE SEQUENCE [LARGE SCALE GENOMIC DNA]</scope>
</reference>
<feature type="transmembrane region" description="Helical" evidence="6">
    <location>
        <begin position="134"/>
        <end position="155"/>
    </location>
</feature>
<feature type="region of interest" description="Disordered" evidence="7">
    <location>
        <begin position="594"/>
        <end position="627"/>
    </location>
</feature>
<dbReference type="PANTHER" id="PTHR11206">
    <property type="entry name" value="MULTIDRUG RESISTANCE PROTEIN"/>
    <property type="match status" value="1"/>
</dbReference>
<keyword evidence="9" id="KW-1185">Reference proteome</keyword>
<keyword evidence="5 6" id="KW-0472">Membrane</keyword>
<dbReference type="GO" id="GO:0042910">
    <property type="term" value="F:xenobiotic transmembrane transporter activity"/>
    <property type="evidence" value="ECO:0007669"/>
    <property type="project" value="InterPro"/>
</dbReference>
<feature type="transmembrane region" description="Helical" evidence="6">
    <location>
        <begin position="420"/>
        <end position="447"/>
    </location>
</feature>
<name>F6S6S7_CALJA</name>
<comment type="subcellular location">
    <subcellularLocation>
        <location evidence="1">Membrane</location>
        <topology evidence="1">Multi-pass membrane protein</topology>
    </subcellularLocation>
</comment>
<evidence type="ECO:0000313" key="8">
    <source>
        <dbReference type="Ensembl" id="ENSCJAP00000021619.4"/>
    </source>
</evidence>
<dbReference type="CDD" id="cd13132">
    <property type="entry name" value="MATE_eukaryotic"/>
    <property type="match status" value="1"/>
</dbReference>
<dbReference type="InterPro" id="IPR045069">
    <property type="entry name" value="MATE_euk"/>
</dbReference>
<dbReference type="AlphaFoldDB" id="F6S6S7"/>
<evidence type="ECO:0000256" key="1">
    <source>
        <dbReference type="ARBA" id="ARBA00004141"/>
    </source>
</evidence>
<reference evidence="8" key="3">
    <citation type="submission" date="2025-09" db="UniProtKB">
        <authorList>
            <consortium name="Ensembl"/>
        </authorList>
    </citation>
    <scope>IDENTIFICATION</scope>
</reference>
<evidence type="ECO:0000256" key="3">
    <source>
        <dbReference type="ARBA" id="ARBA00022692"/>
    </source>
</evidence>
<evidence type="ECO:0000256" key="4">
    <source>
        <dbReference type="ARBA" id="ARBA00022989"/>
    </source>
</evidence>
<protein>
    <recommendedName>
        <fullName evidence="6">Multidrug and toxin extrusion protein</fullName>
    </recommendedName>
</protein>
<sequence>MWLCLSQADGAGGPVLPGSSFPLPARSLPSPRVCAGGFPGLSTPFPSPASCHSQDFVALGPPSWFLFQMLTFMNYIVSTVFCGHLGKVELASVTLAVAFVNVCGVSVGVGLSSACDTLMSQSFGSPNKKHVGVILQRGTLVLFLCCLPCWALFLNTQHILLLFRQDPEVSRLTQDYVMIFIPGLPVIFLYNLLAKYLQNQVQVFGMGAALLPAHCPIPVGGAWGFPLLSTFCEPAPERVTSSPPRHVLTSAQRRVRGCASQPLPIPRRGCLKGQERESPFHTLGLSTCHASHSHLSRASFDFFQKITWPQVLSGVVGNCVNGIGNYALVSVLELGIRGSAYANIISQFAQTVFLLLYIILKKLHLETWAGWSSQCLQDWGPFFSLAVPSMLMTCIEWWAYEVGSFLMGLLSMEDLSAQAVIYEVATVTYMIPLGLSIGVCVRVGMALGAADTVQAKRSAVSGVLLIVGISLVLGTLISILKNQLGHIFTNDEDVIALVGQILPVYSVFHVFEALCCVYGGVLRGTGKQAFGAAVNAITYYVIGLPLGILLTFVVRMRIMGLWLGMLACVSLATAAFVVYTARLDWKLAAEEAKKHSGQQQQQQQRAESTATRPGPKKAVLSSVATGSSPGITLTTYSRSECHVDLFRTLEEAHTLSAPTSRLSIKQLVIRRGAALGAASATLMVGLAVRILITKH</sequence>
<dbReference type="Pfam" id="PF01554">
    <property type="entry name" value="MatE"/>
    <property type="match status" value="2"/>
</dbReference>